<dbReference type="Proteomes" id="UP001620597">
    <property type="component" value="Unassembled WGS sequence"/>
</dbReference>
<dbReference type="EMBL" id="JBBKTX010000006">
    <property type="protein sequence ID" value="MFK4751972.1"/>
    <property type="molecule type" value="Genomic_DNA"/>
</dbReference>
<organism evidence="3 4">
    <name type="scientific">Oceanobacter antarcticus</name>
    <dbReference type="NCBI Taxonomy" id="3133425"/>
    <lineage>
        <taxon>Bacteria</taxon>
        <taxon>Pseudomonadati</taxon>
        <taxon>Pseudomonadota</taxon>
        <taxon>Gammaproteobacteria</taxon>
        <taxon>Oceanospirillales</taxon>
        <taxon>Oceanospirillaceae</taxon>
        <taxon>Oceanobacter</taxon>
    </lineage>
</organism>
<reference evidence="3 4" key="1">
    <citation type="submission" date="2024-03" db="EMBL/GenBank/DDBJ databases">
        <title>High-quality draft genome sequence of Oceanobacter sp. wDCs-4.</title>
        <authorList>
            <person name="Dong C."/>
        </authorList>
    </citation>
    <scope>NUCLEOTIDE SEQUENCE [LARGE SCALE GENOMIC DNA]</scope>
    <source>
        <strain evidence="4">wDCs-4</strain>
    </source>
</reference>
<proteinExistence type="predicted"/>
<dbReference type="SUPFAM" id="SSF47413">
    <property type="entry name" value="lambda repressor-like DNA-binding domains"/>
    <property type="match status" value="1"/>
</dbReference>
<evidence type="ECO:0000256" key="1">
    <source>
        <dbReference type="SAM" id="MobiDB-lite"/>
    </source>
</evidence>
<sequence>MSLSGNSATALAAELGERLKQARLNRDLTQADVAEQAGIARKTVLNAEKGKAQLDIFIAILAVLELTDQLELFLPKQEISPIQLAKLQGKQRQRASGQRHPDQEANTEW</sequence>
<name>A0ABW8NGE4_9GAMM</name>
<dbReference type="Pfam" id="PF13560">
    <property type="entry name" value="HTH_31"/>
    <property type="match status" value="1"/>
</dbReference>
<dbReference type="RefSeq" id="WP_369854460.1">
    <property type="nucleotide sequence ID" value="NZ_JBBKTX010000006.1"/>
</dbReference>
<dbReference type="InterPro" id="IPR001387">
    <property type="entry name" value="Cro/C1-type_HTH"/>
</dbReference>
<accession>A0ABW8NGE4</accession>
<protein>
    <submittedName>
        <fullName evidence="3">Helix-turn-helix transcriptional regulator</fullName>
    </submittedName>
</protein>
<dbReference type="CDD" id="cd00093">
    <property type="entry name" value="HTH_XRE"/>
    <property type="match status" value="1"/>
</dbReference>
<feature type="region of interest" description="Disordered" evidence="1">
    <location>
        <begin position="90"/>
        <end position="109"/>
    </location>
</feature>
<dbReference type="InterPro" id="IPR010982">
    <property type="entry name" value="Lambda_DNA-bd_dom_sf"/>
</dbReference>
<evidence type="ECO:0000313" key="4">
    <source>
        <dbReference type="Proteomes" id="UP001620597"/>
    </source>
</evidence>
<dbReference type="Gene3D" id="1.10.260.40">
    <property type="entry name" value="lambda repressor-like DNA-binding domains"/>
    <property type="match status" value="1"/>
</dbReference>
<keyword evidence="4" id="KW-1185">Reference proteome</keyword>
<feature type="domain" description="HTH cro/C1-type" evidence="2">
    <location>
        <begin position="19"/>
        <end position="70"/>
    </location>
</feature>
<dbReference type="PROSITE" id="PS50943">
    <property type="entry name" value="HTH_CROC1"/>
    <property type="match status" value="1"/>
</dbReference>
<evidence type="ECO:0000259" key="2">
    <source>
        <dbReference type="PROSITE" id="PS50943"/>
    </source>
</evidence>
<comment type="caution">
    <text evidence="3">The sequence shown here is derived from an EMBL/GenBank/DDBJ whole genome shotgun (WGS) entry which is preliminary data.</text>
</comment>
<dbReference type="SMART" id="SM00530">
    <property type="entry name" value="HTH_XRE"/>
    <property type="match status" value="1"/>
</dbReference>
<gene>
    <name evidence="3" type="ORF">WG929_06070</name>
</gene>
<evidence type="ECO:0000313" key="3">
    <source>
        <dbReference type="EMBL" id="MFK4751972.1"/>
    </source>
</evidence>